<keyword evidence="5" id="KW-1185">Reference proteome</keyword>
<keyword evidence="1 2" id="KW-0597">Phosphoprotein</keyword>
<feature type="modified residue" description="4-aspartylphosphate" evidence="2">
    <location>
        <position position="59"/>
    </location>
</feature>
<evidence type="ECO:0000259" key="3">
    <source>
        <dbReference type="PROSITE" id="PS50110"/>
    </source>
</evidence>
<dbReference type="InterPro" id="IPR050595">
    <property type="entry name" value="Bact_response_regulator"/>
</dbReference>
<dbReference type="Proteomes" id="UP000637423">
    <property type="component" value="Unassembled WGS sequence"/>
</dbReference>
<protein>
    <recommendedName>
        <fullName evidence="3">Response regulatory domain-containing protein</fullName>
    </recommendedName>
</protein>
<evidence type="ECO:0000313" key="5">
    <source>
        <dbReference type="Proteomes" id="UP000637423"/>
    </source>
</evidence>
<evidence type="ECO:0000313" key="4">
    <source>
        <dbReference type="EMBL" id="GGC76153.1"/>
    </source>
</evidence>
<dbReference type="EMBL" id="BMED01000002">
    <property type="protein sequence ID" value="GGC76153.1"/>
    <property type="molecule type" value="Genomic_DNA"/>
</dbReference>
<dbReference type="RefSeq" id="WP_188566301.1">
    <property type="nucleotide sequence ID" value="NZ_BMED01000002.1"/>
</dbReference>
<reference evidence="4" key="2">
    <citation type="submission" date="2020-09" db="EMBL/GenBank/DDBJ databases">
        <authorList>
            <person name="Sun Q."/>
            <person name="Zhou Y."/>
        </authorList>
    </citation>
    <scope>NUCLEOTIDE SEQUENCE</scope>
    <source>
        <strain evidence="4">CGMCC 1.10998</strain>
    </source>
</reference>
<dbReference type="InterPro" id="IPR001789">
    <property type="entry name" value="Sig_transdc_resp-reg_receiver"/>
</dbReference>
<comment type="caution">
    <text evidence="4">The sequence shown here is derived from an EMBL/GenBank/DDBJ whole genome shotgun (WGS) entry which is preliminary data.</text>
</comment>
<sequence>MNIEKKLKVFLIEDAIKIRSVLIDILQQTGDIEVVGYAENEKDALNQLRSQEWDVAIVDIGLREGNGLAVLAGLKSDAKAYGKRLVFTSNPSTALKARTLALGAEAFFDKSRDMDVLVNHIQGLAH</sequence>
<evidence type="ECO:0000256" key="1">
    <source>
        <dbReference type="ARBA" id="ARBA00022553"/>
    </source>
</evidence>
<name>A0A916UK87_9BURK</name>
<dbReference type="InterPro" id="IPR011006">
    <property type="entry name" value="CheY-like_superfamily"/>
</dbReference>
<gene>
    <name evidence="4" type="ORF">GCM10011396_24240</name>
</gene>
<dbReference type="AlphaFoldDB" id="A0A916UK87"/>
<proteinExistence type="predicted"/>
<dbReference type="SMART" id="SM00448">
    <property type="entry name" value="REC"/>
    <property type="match status" value="1"/>
</dbReference>
<reference evidence="4" key="1">
    <citation type="journal article" date="2014" name="Int. J. Syst. Evol. Microbiol.">
        <title>Complete genome sequence of Corynebacterium casei LMG S-19264T (=DSM 44701T), isolated from a smear-ripened cheese.</title>
        <authorList>
            <consortium name="US DOE Joint Genome Institute (JGI-PGF)"/>
            <person name="Walter F."/>
            <person name="Albersmeier A."/>
            <person name="Kalinowski J."/>
            <person name="Ruckert C."/>
        </authorList>
    </citation>
    <scope>NUCLEOTIDE SEQUENCE</scope>
    <source>
        <strain evidence="4">CGMCC 1.10998</strain>
    </source>
</reference>
<dbReference type="PANTHER" id="PTHR44591">
    <property type="entry name" value="STRESS RESPONSE REGULATOR PROTEIN 1"/>
    <property type="match status" value="1"/>
</dbReference>
<dbReference type="PROSITE" id="PS50110">
    <property type="entry name" value="RESPONSE_REGULATORY"/>
    <property type="match status" value="1"/>
</dbReference>
<dbReference type="Gene3D" id="3.40.50.2300">
    <property type="match status" value="1"/>
</dbReference>
<feature type="domain" description="Response regulatory" evidence="3">
    <location>
        <begin position="8"/>
        <end position="125"/>
    </location>
</feature>
<dbReference type="SUPFAM" id="SSF52172">
    <property type="entry name" value="CheY-like"/>
    <property type="match status" value="1"/>
</dbReference>
<dbReference type="Pfam" id="PF00072">
    <property type="entry name" value="Response_reg"/>
    <property type="match status" value="1"/>
</dbReference>
<evidence type="ECO:0000256" key="2">
    <source>
        <dbReference type="PROSITE-ProRule" id="PRU00169"/>
    </source>
</evidence>
<dbReference type="GO" id="GO:0000160">
    <property type="term" value="P:phosphorelay signal transduction system"/>
    <property type="evidence" value="ECO:0007669"/>
    <property type="project" value="InterPro"/>
</dbReference>
<dbReference type="PANTHER" id="PTHR44591:SF3">
    <property type="entry name" value="RESPONSE REGULATORY DOMAIN-CONTAINING PROTEIN"/>
    <property type="match status" value="1"/>
</dbReference>
<organism evidence="4 5">
    <name type="scientific">Undibacterium terreum</name>
    <dbReference type="NCBI Taxonomy" id="1224302"/>
    <lineage>
        <taxon>Bacteria</taxon>
        <taxon>Pseudomonadati</taxon>
        <taxon>Pseudomonadota</taxon>
        <taxon>Betaproteobacteria</taxon>
        <taxon>Burkholderiales</taxon>
        <taxon>Oxalobacteraceae</taxon>
        <taxon>Undibacterium</taxon>
    </lineage>
</organism>
<accession>A0A916UK87</accession>